<feature type="region of interest" description="Disordered" evidence="6">
    <location>
        <begin position="349"/>
        <end position="377"/>
    </location>
</feature>
<dbReference type="InterPro" id="IPR011545">
    <property type="entry name" value="DEAD/DEAH_box_helicase_dom"/>
</dbReference>
<dbReference type="SMART" id="SM00490">
    <property type="entry name" value="HELICc"/>
    <property type="match status" value="1"/>
</dbReference>
<protein>
    <recommendedName>
        <fullName evidence="5">ATP-dependent RNA helicase</fullName>
        <ecNumber evidence="5">3.6.4.13</ecNumber>
    </recommendedName>
</protein>
<dbReference type="InterPro" id="IPR014001">
    <property type="entry name" value="Helicase_ATP-bd"/>
</dbReference>
<dbReference type="AlphaFoldDB" id="A0A0C9Y266"/>
<feature type="region of interest" description="Disordered" evidence="6">
    <location>
        <begin position="492"/>
        <end position="518"/>
    </location>
</feature>
<dbReference type="InterPro" id="IPR001650">
    <property type="entry name" value="Helicase_C-like"/>
</dbReference>
<dbReference type="InterPro" id="IPR027417">
    <property type="entry name" value="P-loop_NTPase"/>
</dbReference>
<comment type="function">
    <text evidence="5">RNA helicase.</text>
</comment>
<dbReference type="EMBL" id="KN833796">
    <property type="protein sequence ID" value="KIK18820.1"/>
    <property type="molecule type" value="Genomic_DNA"/>
</dbReference>
<dbReference type="OrthoDB" id="193716at2759"/>
<dbReference type="SUPFAM" id="SSF52540">
    <property type="entry name" value="P-loop containing nucleoside triphosphate hydrolases"/>
    <property type="match status" value="1"/>
</dbReference>
<dbReference type="PANTHER" id="PTHR24031">
    <property type="entry name" value="RNA HELICASE"/>
    <property type="match status" value="1"/>
</dbReference>
<dbReference type="Pfam" id="PF00271">
    <property type="entry name" value="Helicase_C"/>
    <property type="match status" value="1"/>
</dbReference>
<dbReference type="STRING" id="765257.A0A0C9Y266"/>
<dbReference type="EC" id="3.6.4.13" evidence="5"/>
<dbReference type="PROSITE" id="PS51192">
    <property type="entry name" value="HELICASE_ATP_BIND_1"/>
    <property type="match status" value="1"/>
</dbReference>
<dbReference type="GO" id="GO:0016787">
    <property type="term" value="F:hydrolase activity"/>
    <property type="evidence" value="ECO:0007669"/>
    <property type="project" value="UniProtKB-KW"/>
</dbReference>
<feature type="compositionally biased region" description="Polar residues" evidence="6">
    <location>
        <begin position="508"/>
        <end position="518"/>
    </location>
</feature>
<feature type="region of interest" description="Disordered" evidence="6">
    <location>
        <begin position="617"/>
        <end position="650"/>
    </location>
</feature>
<proteinExistence type="inferred from homology"/>
<evidence type="ECO:0000259" key="7">
    <source>
        <dbReference type="PROSITE" id="PS51192"/>
    </source>
</evidence>
<dbReference type="HOGENOM" id="CLU_003041_26_6_1"/>
<feature type="compositionally biased region" description="Basic and acidic residues" evidence="6">
    <location>
        <begin position="617"/>
        <end position="633"/>
    </location>
</feature>
<comment type="catalytic activity">
    <reaction evidence="5">
        <text>ATP + H2O = ADP + phosphate + H(+)</text>
        <dbReference type="Rhea" id="RHEA:13065"/>
        <dbReference type="ChEBI" id="CHEBI:15377"/>
        <dbReference type="ChEBI" id="CHEBI:15378"/>
        <dbReference type="ChEBI" id="CHEBI:30616"/>
        <dbReference type="ChEBI" id="CHEBI:43474"/>
        <dbReference type="ChEBI" id="CHEBI:456216"/>
        <dbReference type="EC" id="3.6.4.13"/>
    </reaction>
</comment>
<name>A0A0C9Y266_9AGAM</name>
<accession>A0A0C9Y266</accession>
<evidence type="ECO:0000256" key="3">
    <source>
        <dbReference type="ARBA" id="ARBA00022840"/>
    </source>
</evidence>
<evidence type="ECO:0000256" key="6">
    <source>
        <dbReference type="SAM" id="MobiDB-lite"/>
    </source>
</evidence>
<dbReference type="Proteomes" id="UP000054018">
    <property type="component" value="Unassembled WGS sequence"/>
</dbReference>
<evidence type="ECO:0000256" key="1">
    <source>
        <dbReference type="ARBA" id="ARBA00022741"/>
    </source>
</evidence>
<dbReference type="SMART" id="SM00487">
    <property type="entry name" value="DEXDc"/>
    <property type="match status" value="1"/>
</dbReference>
<feature type="region of interest" description="Disordered" evidence="6">
    <location>
        <begin position="419"/>
        <end position="438"/>
    </location>
</feature>
<reference evidence="10" key="2">
    <citation type="submission" date="2015-01" db="EMBL/GenBank/DDBJ databases">
        <title>Evolutionary Origins and Diversification of the Mycorrhizal Mutualists.</title>
        <authorList>
            <consortium name="DOE Joint Genome Institute"/>
            <consortium name="Mycorrhizal Genomics Consortium"/>
            <person name="Kohler A."/>
            <person name="Kuo A."/>
            <person name="Nagy L.G."/>
            <person name="Floudas D."/>
            <person name="Copeland A."/>
            <person name="Barry K.W."/>
            <person name="Cichocki N."/>
            <person name="Veneault-Fourrey C."/>
            <person name="LaButti K."/>
            <person name="Lindquist E.A."/>
            <person name="Lipzen A."/>
            <person name="Lundell T."/>
            <person name="Morin E."/>
            <person name="Murat C."/>
            <person name="Riley R."/>
            <person name="Ohm R."/>
            <person name="Sun H."/>
            <person name="Tunlid A."/>
            <person name="Henrissat B."/>
            <person name="Grigoriev I.V."/>
            <person name="Hibbett D.S."/>
            <person name="Martin F."/>
        </authorList>
    </citation>
    <scope>NUCLEOTIDE SEQUENCE [LARGE SCALE GENOMIC DNA]</scope>
    <source>
        <strain evidence="10">441</strain>
    </source>
</reference>
<gene>
    <name evidence="9" type="ORF">PISMIDRAFT_24589</name>
</gene>
<sequence>MTPVQALVTALLPDLAHPYDSSTPPNPDAPRDLLVRARTGTGKTLAFLIPAVEHRIRAVEKHAESTVRSSDLSSSILAGRVRNSFRKRFPGALVLSPTRELATQIAGVALKLTDHHKDFQVNLFVGGASKGRQLSQWKNGHRDIVVATPGRLRDVLENDSDVRESMKSCNFLILDEADTLLDMGFRDDIDAIVKFLAPPRTRQTFLFSATLSRRIRQIATTHLSPNHQFLDAAPPVSGTDLSIDQLKDNARVPWAVDSDDELVTHAHVPQHYTPLPSPDAQIPALLRLIAHDQLIHASKSKIIVFCPTTHSTAFFSTVMREFAADGTLPAKNTRVFEMHSKLTQAARQRASREFRESPITSSSQKHDWRLRKGRGSAGPTVLVTSDVSARGVDYPHVTRVIQLGIPSSEALYVHRVGRTGRGLSSSPLPESQEEPPHRSDMLLLPWEAGYFSRHLQQCPVKALPLETLESQVAAAATAPSCRYSKVAIYGTSSTDGNPSSEIKAPSDDNATSADKQPDSLSTRFRSLLPLLDAEAIRQTAASLLGHYLPLAGPLHVSGQKVLSGISDWSRTFGVDMGKPSQAWLRRMGIRLEDKADSRRTRFEDLIGSSLQKHRADRFPVQRIDKRRKDDKKSQPRTMSFRSQRVRNNSV</sequence>
<dbReference type="GO" id="GO:0003724">
    <property type="term" value="F:RNA helicase activity"/>
    <property type="evidence" value="ECO:0007669"/>
    <property type="project" value="UniProtKB-EC"/>
</dbReference>
<evidence type="ECO:0000313" key="9">
    <source>
        <dbReference type="EMBL" id="KIK18820.1"/>
    </source>
</evidence>
<feature type="compositionally biased region" description="Polar residues" evidence="6">
    <location>
        <begin position="635"/>
        <end position="650"/>
    </location>
</feature>
<evidence type="ECO:0000313" key="10">
    <source>
        <dbReference type="Proteomes" id="UP000054018"/>
    </source>
</evidence>
<dbReference type="CDD" id="cd18787">
    <property type="entry name" value="SF2_C_DEAD"/>
    <property type="match status" value="1"/>
</dbReference>
<comment type="similarity">
    <text evidence="5">Belongs to the DEAD box helicase family.</text>
</comment>
<comment type="domain">
    <text evidence="5">The Q motif is unique to and characteristic of the DEAD box family of RNA helicases and controls ATP binding and hydrolysis.</text>
</comment>
<dbReference type="GO" id="GO:0005524">
    <property type="term" value="F:ATP binding"/>
    <property type="evidence" value="ECO:0007669"/>
    <property type="project" value="UniProtKB-UniRule"/>
</dbReference>
<evidence type="ECO:0000256" key="5">
    <source>
        <dbReference type="RuleBase" id="RU365068"/>
    </source>
</evidence>
<evidence type="ECO:0000256" key="4">
    <source>
        <dbReference type="ARBA" id="ARBA00022884"/>
    </source>
</evidence>
<dbReference type="Pfam" id="PF00270">
    <property type="entry name" value="DEAD"/>
    <property type="match status" value="1"/>
</dbReference>
<feature type="domain" description="Helicase ATP-binding" evidence="7">
    <location>
        <begin position="24"/>
        <end position="229"/>
    </location>
</feature>
<evidence type="ECO:0000259" key="8">
    <source>
        <dbReference type="PROSITE" id="PS51194"/>
    </source>
</evidence>
<keyword evidence="10" id="KW-1185">Reference proteome</keyword>
<keyword evidence="5" id="KW-0347">Helicase</keyword>
<keyword evidence="2 5" id="KW-0378">Hydrolase</keyword>
<evidence type="ECO:0000256" key="2">
    <source>
        <dbReference type="ARBA" id="ARBA00022801"/>
    </source>
</evidence>
<keyword evidence="3 5" id="KW-0067">ATP-binding</keyword>
<dbReference type="PROSITE" id="PS51194">
    <property type="entry name" value="HELICASE_CTER"/>
    <property type="match status" value="1"/>
</dbReference>
<keyword evidence="1 5" id="KW-0547">Nucleotide-binding</keyword>
<organism evidence="9 10">
    <name type="scientific">Pisolithus microcarpus 441</name>
    <dbReference type="NCBI Taxonomy" id="765257"/>
    <lineage>
        <taxon>Eukaryota</taxon>
        <taxon>Fungi</taxon>
        <taxon>Dikarya</taxon>
        <taxon>Basidiomycota</taxon>
        <taxon>Agaricomycotina</taxon>
        <taxon>Agaricomycetes</taxon>
        <taxon>Agaricomycetidae</taxon>
        <taxon>Boletales</taxon>
        <taxon>Sclerodermatineae</taxon>
        <taxon>Pisolithaceae</taxon>
        <taxon>Pisolithus</taxon>
    </lineage>
</organism>
<keyword evidence="4 5" id="KW-0694">RNA-binding</keyword>
<dbReference type="Gene3D" id="3.40.50.300">
    <property type="entry name" value="P-loop containing nucleotide triphosphate hydrolases"/>
    <property type="match status" value="2"/>
</dbReference>
<reference evidence="9 10" key="1">
    <citation type="submission" date="2014-04" db="EMBL/GenBank/DDBJ databases">
        <authorList>
            <consortium name="DOE Joint Genome Institute"/>
            <person name="Kuo A."/>
            <person name="Kohler A."/>
            <person name="Costa M.D."/>
            <person name="Nagy L.G."/>
            <person name="Floudas D."/>
            <person name="Copeland A."/>
            <person name="Barry K.W."/>
            <person name="Cichocki N."/>
            <person name="Veneault-Fourrey C."/>
            <person name="LaButti K."/>
            <person name="Lindquist E.A."/>
            <person name="Lipzen A."/>
            <person name="Lundell T."/>
            <person name="Morin E."/>
            <person name="Murat C."/>
            <person name="Sun H."/>
            <person name="Tunlid A."/>
            <person name="Henrissat B."/>
            <person name="Grigoriev I.V."/>
            <person name="Hibbett D.S."/>
            <person name="Martin F."/>
            <person name="Nordberg H.P."/>
            <person name="Cantor M.N."/>
            <person name="Hua S.X."/>
        </authorList>
    </citation>
    <scope>NUCLEOTIDE SEQUENCE [LARGE SCALE GENOMIC DNA]</scope>
    <source>
        <strain evidence="9 10">441</strain>
    </source>
</reference>
<dbReference type="GO" id="GO:0003723">
    <property type="term" value="F:RNA binding"/>
    <property type="evidence" value="ECO:0007669"/>
    <property type="project" value="UniProtKB-UniRule"/>
</dbReference>
<feature type="domain" description="Helicase C-terminal" evidence="8">
    <location>
        <begin position="290"/>
        <end position="476"/>
    </location>
</feature>